<reference evidence="1" key="1">
    <citation type="submission" date="2022-02" db="EMBL/GenBank/DDBJ databases">
        <title>Towards deciphering the DNA virus diversity associated with rodent species in the families Cricetidae and Heteromyidae.</title>
        <authorList>
            <person name="Lund M."/>
            <person name="Larsen B.B."/>
            <person name="Gryseels S."/>
            <person name="Kraberger S."/>
            <person name="Rowsey D.M."/>
            <person name="Steger L."/>
            <person name="Yule K.M."/>
            <person name="Upham N.S."/>
            <person name="Worobey M."/>
            <person name="Van Doorslaer K."/>
            <person name="Varsani A."/>
        </authorList>
    </citation>
    <scope>NUCLEOTIDE SEQUENCE</scope>
    <source>
        <strain evidence="1">UA08Rod_4686</strain>
    </source>
</reference>
<organism evidence="1">
    <name type="scientific">Sigmofec virus UA08Rod_4686</name>
    <dbReference type="NCBI Taxonomy" id="2929406"/>
    <lineage>
        <taxon>Viruses</taxon>
        <taxon>Monodnaviria</taxon>
        <taxon>Sangervirae</taxon>
        <taxon>Phixviricota</taxon>
        <taxon>Malgrandaviricetes</taxon>
        <taxon>Petitvirales</taxon>
        <taxon>Microviridae</taxon>
    </lineage>
</organism>
<proteinExistence type="predicted"/>
<accession>A0A976N1W6</accession>
<sequence length="48" mass="5354">MDNSIKLTFPSYACAKAFIAASRLANEAVRCDLFERNSSGTYTVLMIY</sequence>
<dbReference type="EMBL" id="OM869565">
    <property type="protein sequence ID" value="UPW41260.1"/>
    <property type="molecule type" value="Genomic_DNA"/>
</dbReference>
<evidence type="ECO:0000313" key="1">
    <source>
        <dbReference type="EMBL" id="UPW41260.1"/>
    </source>
</evidence>
<name>A0A976N1W6_9VIRU</name>
<protein>
    <submittedName>
        <fullName evidence="1">Uncharacterized protein</fullName>
    </submittedName>
</protein>